<feature type="domain" description="Microcystin LR degradation protein MlrC N-terminal" evidence="3">
    <location>
        <begin position="3"/>
        <end position="276"/>
    </location>
</feature>
<evidence type="ECO:0000259" key="3">
    <source>
        <dbReference type="Pfam" id="PF07364"/>
    </source>
</evidence>
<protein>
    <recommendedName>
        <fullName evidence="1">Microcystinase C</fullName>
        <shortName evidence="1">MlrC</shortName>
    </recommendedName>
</protein>
<sequence length="500" mass="53169">MTRVFIAGFQHETNTFAPSLADWPAFQRGDGFPPWSRGAAMLDTFRGVNAPTGGFIDAAASRGWTLVPSGWGGATPSSYVTEDAFERIAGAIVQDLRAAVADPKGLDALYLDLHGAAVAQHVDDCEGELLARVRAVVGPAFPLVASLDLHANVTERMLALADALVAYRTYPHVDMAATGERAAQMLVRRLRAGTREPLAWRRLPFLIPLPAQSTWMAPADACYARLGELDEAHASMPSFCMGFPAADFAECAPAVWAYGDQAQRSVDALFEQVADPSIWRLDVLQPEDAVRQALALPGDKPVVIADTQDNSGAGADSNTTGMLHALRAQGAGPQHPDRVVVGMLYDPEAAARAHAVGVGGTFDGHVGRAVPLWAGGPLSDPPFAGRFTVRALADGRCTLKGPMMTGMTTQFRASALLACDGLLIAVVSGKAQLLDREMLRMLGVQPEAMRIVVVKSSNHFRADFTPIACAVLVAKAPGPMAADPADLPWRKLPASTRRRP</sequence>
<proteinExistence type="inferred from homology"/>
<keyword evidence="1" id="KW-0378">Hydrolase</keyword>
<comment type="similarity">
    <text evidence="1">Belongs to the peptidase M81 family.</text>
</comment>
<dbReference type="InterPro" id="IPR015995">
    <property type="entry name" value="MlrC_N"/>
</dbReference>
<feature type="domain" description="Microcystin LR degradation protein MlrC C-terminal" evidence="2">
    <location>
        <begin position="304"/>
        <end position="491"/>
    </location>
</feature>
<dbReference type="GO" id="GO:0008237">
    <property type="term" value="F:metallopeptidase activity"/>
    <property type="evidence" value="ECO:0007669"/>
    <property type="project" value="UniProtKB-KW"/>
</dbReference>
<comment type="cofactor">
    <cofactor evidence="1">
        <name>Zn(2+)</name>
        <dbReference type="ChEBI" id="CHEBI:29105"/>
    </cofactor>
    <text evidence="1">Binds 1 zinc ion per subunit.</text>
</comment>
<dbReference type="OrthoDB" id="5288421at2"/>
<reference evidence="4 5" key="1">
    <citation type="submission" date="2019-01" db="EMBL/GenBank/DDBJ databases">
        <authorList>
            <person name="Chen W.-M."/>
        </authorList>
    </citation>
    <scope>NUCLEOTIDE SEQUENCE [LARGE SCALE GENOMIC DNA]</scope>
    <source>
        <strain evidence="4 5">ICH-3</strain>
    </source>
</reference>
<dbReference type="RefSeq" id="WP_128196240.1">
    <property type="nucleotide sequence ID" value="NZ_SACT01000001.1"/>
</dbReference>
<dbReference type="GO" id="GO:0006508">
    <property type="term" value="P:proteolysis"/>
    <property type="evidence" value="ECO:0007669"/>
    <property type="project" value="UniProtKB-KW"/>
</dbReference>
<keyword evidence="5" id="KW-1185">Reference proteome</keyword>
<evidence type="ECO:0000313" key="5">
    <source>
        <dbReference type="Proteomes" id="UP000288178"/>
    </source>
</evidence>
<dbReference type="PIRSF" id="PIRSF012702">
    <property type="entry name" value="UCP012702"/>
    <property type="match status" value="1"/>
</dbReference>
<name>A0A3S2TQ82_9BURK</name>
<dbReference type="Proteomes" id="UP000288178">
    <property type="component" value="Unassembled WGS sequence"/>
</dbReference>
<keyword evidence="1" id="KW-0482">Metalloprotease</keyword>
<evidence type="ECO:0000313" key="4">
    <source>
        <dbReference type="EMBL" id="RVT54240.1"/>
    </source>
</evidence>
<accession>A0A3S2TQ82</accession>
<evidence type="ECO:0000259" key="2">
    <source>
        <dbReference type="Pfam" id="PF07171"/>
    </source>
</evidence>
<dbReference type="GO" id="GO:0046872">
    <property type="term" value="F:metal ion binding"/>
    <property type="evidence" value="ECO:0007669"/>
    <property type="project" value="UniProtKB-KW"/>
</dbReference>
<dbReference type="Pfam" id="PF07364">
    <property type="entry name" value="DUF1485"/>
    <property type="match status" value="1"/>
</dbReference>
<dbReference type="Pfam" id="PF07171">
    <property type="entry name" value="MlrC_C"/>
    <property type="match status" value="1"/>
</dbReference>
<gene>
    <name evidence="4" type="ORF">ENE75_05140</name>
</gene>
<dbReference type="InterPro" id="IPR009197">
    <property type="entry name" value="MlrC"/>
</dbReference>
<keyword evidence="1" id="KW-0479">Metal-binding</keyword>
<keyword evidence="1" id="KW-0645">Protease</keyword>
<comment type="function">
    <text evidence="1">Involved in peptidolytic degradation of cyclic heptapeptide hepatotoxin microcystin (MC).</text>
</comment>
<evidence type="ECO:0000256" key="1">
    <source>
        <dbReference type="PIRNR" id="PIRNR012702"/>
    </source>
</evidence>
<comment type="caution">
    <text evidence="4">The sequence shown here is derived from an EMBL/GenBank/DDBJ whole genome shotgun (WGS) entry which is preliminary data.</text>
</comment>
<dbReference type="EMBL" id="SACT01000001">
    <property type="protein sequence ID" value="RVT54240.1"/>
    <property type="molecule type" value="Genomic_DNA"/>
</dbReference>
<organism evidence="4 5">
    <name type="scientific">Rubrivivax albus</name>
    <dbReference type="NCBI Taxonomy" id="2499835"/>
    <lineage>
        <taxon>Bacteria</taxon>
        <taxon>Pseudomonadati</taxon>
        <taxon>Pseudomonadota</taxon>
        <taxon>Betaproteobacteria</taxon>
        <taxon>Burkholderiales</taxon>
        <taxon>Sphaerotilaceae</taxon>
        <taxon>Rubrivivax</taxon>
    </lineage>
</organism>
<dbReference type="AlphaFoldDB" id="A0A3S2TQ82"/>
<dbReference type="InterPro" id="IPR010799">
    <property type="entry name" value="MlrC_C"/>
</dbReference>